<sequence>MKKLAVVLLIGLVAVGYLERNTGLGDLFGSEPVSVGASASDAIAEAFQTRQSDVQVQGEGTVVHLLPDDTRGSQHQKFILELASGQTLLISHNIDLAPRINALRKGDRVQFYGEYEWNPKGGVVHWTHHDPAGRHAHGWLKHQGVTYQ</sequence>
<dbReference type="eggNOG" id="COG1463">
    <property type="taxonomic scope" value="Bacteria"/>
</dbReference>
<dbReference type="STRING" id="49186.SAMN05421647_103500"/>
<proteinExistence type="predicted"/>
<dbReference type="InterPro" id="IPR021856">
    <property type="entry name" value="DUF3465"/>
</dbReference>
<gene>
    <name evidence="1" type="ORF">SAMN05421647_103500</name>
</gene>
<dbReference type="AlphaFoldDB" id="A0A1N6RSQ8"/>
<evidence type="ECO:0000313" key="1">
    <source>
        <dbReference type="EMBL" id="SIQ31848.1"/>
    </source>
</evidence>
<name>A0A1N6RSQ8_9GAMM</name>
<keyword evidence="2" id="KW-1185">Reference proteome</keyword>
<evidence type="ECO:0008006" key="3">
    <source>
        <dbReference type="Google" id="ProtNLM"/>
    </source>
</evidence>
<reference evidence="1 2" key="1">
    <citation type="submission" date="2017-01" db="EMBL/GenBank/DDBJ databases">
        <authorList>
            <person name="Mah S.A."/>
            <person name="Swanson W.J."/>
            <person name="Moy G.W."/>
            <person name="Vacquier V.D."/>
        </authorList>
    </citation>
    <scope>NUCLEOTIDE SEQUENCE [LARGE SCALE GENOMIC DNA]</scope>
    <source>
        <strain evidence="1 2">DSM 7027</strain>
    </source>
</reference>
<dbReference type="EMBL" id="FTMN01000003">
    <property type="protein sequence ID" value="SIQ31848.1"/>
    <property type="molecule type" value="Genomic_DNA"/>
</dbReference>
<organism evidence="1 2">
    <name type="scientific">Marinobacterium stanieri</name>
    <dbReference type="NCBI Taxonomy" id="49186"/>
    <lineage>
        <taxon>Bacteria</taxon>
        <taxon>Pseudomonadati</taxon>
        <taxon>Pseudomonadota</taxon>
        <taxon>Gammaproteobacteria</taxon>
        <taxon>Oceanospirillales</taxon>
        <taxon>Oceanospirillaceae</taxon>
        <taxon>Marinobacterium</taxon>
    </lineage>
</organism>
<evidence type="ECO:0000313" key="2">
    <source>
        <dbReference type="Proteomes" id="UP000186895"/>
    </source>
</evidence>
<protein>
    <recommendedName>
        <fullName evidence="3">DUF3465 domain-containing protein</fullName>
    </recommendedName>
</protein>
<dbReference type="Proteomes" id="UP000186895">
    <property type="component" value="Unassembled WGS sequence"/>
</dbReference>
<dbReference type="Pfam" id="PF11948">
    <property type="entry name" value="DUF3465"/>
    <property type="match status" value="1"/>
</dbReference>
<accession>A0A1N6RSQ8</accession>
<dbReference type="RefSeq" id="WP_217695117.1">
    <property type="nucleotide sequence ID" value="NZ_FTMN01000003.1"/>
</dbReference>